<keyword evidence="9" id="KW-0547">Nucleotide-binding</keyword>
<keyword evidence="11" id="KW-0862">Zinc</keyword>
<evidence type="ECO:0000256" key="2">
    <source>
        <dbReference type="ARBA" id="ARBA00001946"/>
    </source>
</evidence>
<evidence type="ECO:0000256" key="9">
    <source>
        <dbReference type="ARBA" id="ARBA00022741"/>
    </source>
</evidence>
<dbReference type="GO" id="GO:0008686">
    <property type="term" value="F:3,4-dihydroxy-2-butanone-4-phosphate synthase activity"/>
    <property type="evidence" value="ECO:0007669"/>
    <property type="project" value="InterPro"/>
</dbReference>
<evidence type="ECO:0000256" key="4">
    <source>
        <dbReference type="ARBA" id="ARBA00004853"/>
    </source>
</evidence>
<evidence type="ECO:0000256" key="3">
    <source>
        <dbReference type="ARBA" id="ARBA00001947"/>
    </source>
</evidence>
<keyword evidence="10 19" id="KW-0378">Hydrolase</keyword>
<comment type="similarity">
    <text evidence="5">In the N-terminal section; belongs to the DHBP synthase family.</text>
</comment>
<dbReference type="InterPro" id="IPR016299">
    <property type="entry name" value="Riboflavin_synth_RibBA"/>
</dbReference>
<dbReference type="InterPro" id="IPR032677">
    <property type="entry name" value="GTP_cyclohydro_II"/>
</dbReference>
<dbReference type="InterPro" id="IPR017945">
    <property type="entry name" value="DHBP_synth_RibB-like_a/b_dom"/>
</dbReference>
<dbReference type="HAMAP" id="MF_01283">
    <property type="entry name" value="RibBA"/>
    <property type="match status" value="1"/>
</dbReference>
<dbReference type="EC" id="3.5.4.25" evidence="6"/>
<sequence length="404" mass="45246">MENYQLATIEEALKDFKAGKFVIVVDDEDRENEGDLIMAAELVTPEAVNYMLRNGRGVLCAPITNERCRQLNLEHQVQSNTSMLGTPFTVTIDLLEGCTTGVSCHDRAATIRALADPESRPESFGRPGHINPLYAQDRGVLARAGHTEAAVDLARLCGLQPAACLIEILNEDGTMARMPQLQVFAQKEGLKIITIKDLIAYRLKNECLVEKGEEVDMPTEYGHFRLIPFRQKSNRLEHVALIKGTWEKDEPIMVRVHSSCVTGDIFGSERCDCGEQLHKAMRMIDKEGKGVVLYLNQEGRGIGLMAKIAAYKLQEQGYDTVDANIHLGYDPDERDYGVGAQILNMLGVKKMRLLSNNPVKRVGLEAYGLEIVENVPIETNPNPYNEKYLRTKQERMGHLLHLKK</sequence>
<comment type="catalytic activity">
    <reaction evidence="17">
        <text>GTP + 4 H2O = 2,5-diamino-6-hydroxy-4-(5-phosphoribosylamino)-pyrimidine + formate + 2 phosphate + 3 H(+)</text>
        <dbReference type="Rhea" id="RHEA:23704"/>
        <dbReference type="ChEBI" id="CHEBI:15377"/>
        <dbReference type="ChEBI" id="CHEBI:15378"/>
        <dbReference type="ChEBI" id="CHEBI:15740"/>
        <dbReference type="ChEBI" id="CHEBI:37565"/>
        <dbReference type="ChEBI" id="CHEBI:43474"/>
        <dbReference type="ChEBI" id="CHEBI:58614"/>
        <dbReference type="EC" id="3.5.4.25"/>
    </reaction>
</comment>
<keyword evidence="7" id="KW-0686">Riboflavin biosynthesis</keyword>
<evidence type="ECO:0000256" key="11">
    <source>
        <dbReference type="ARBA" id="ARBA00022833"/>
    </source>
</evidence>
<dbReference type="UniPathway" id="UPA00275">
    <property type="reaction ID" value="UER00400"/>
</dbReference>
<keyword evidence="12" id="KW-0460">Magnesium</keyword>
<organism evidence="19">
    <name type="scientific">gut metagenome</name>
    <dbReference type="NCBI Taxonomy" id="749906"/>
    <lineage>
        <taxon>unclassified sequences</taxon>
        <taxon>metagenomes</taxon>
        <taxon>organismal metagenomes</taxon>
    </lineage>
</organism>
<evidence type="ECO:0000256" key="6">
    <source>
        <dbReference type="ARBA" id="ARBA00012762"/>
    </source>
</evidence>
<comment type="caution">
    <text evidence="19">The sequence shown here is derived from an EMBL/GenBank/DDBJ whole genome shotgun (WGS) entry which is preliminary data.</text>
</comment>
<gene>
    <name evidence="19" type="ORF">EVA_08900</name>
</gene>
<dbReference type="FunFam" id="3.90.870.10:FF:000001">
    <property type="entry name" value="Riboflavin biosynthesis protein RibBA"/>
    <property type="match status" value="1"/>
</dbReference>
<proteinExistence type="inferred from homology"/>
<dbReference type="InterPro" id="IPR036144">
    <property type="entry name" value="RibA-like_sf"/>
</dbReference>
<dbReference type="AlphaFoldDB" id="J9GLE0"/>
<dbReference type="InterPro" id="IPR000422">
    <property type="entry name" value="DHBP_synthase_RibB"/>
</dbReference>
<accession>J9GLE0</accession>
<evidence type="ECO:0000256" key="7">
    <source>
        <dbReference type="ARBA" id="ARBA00022619"/>
    </source>
</evidence>
<dbReference type="Gene3D" id="3.40.50.10990">
    <property type="entry name" value="GTP cyclohydrolase II"/>
    <property type="match status" value="1"/>
</dbReference>
<evidence type="ECO:0000256" key="15">
    <source>
        <dbReference type="ARBA" id="ARBA00023239"/>
    </source>
</evidence>
<protein>
    <recommendedName>
        <fullName evidence="6">GTP cyclohydrolase II</fullName>
        <ecNumber evidence="6">3.5.4.25</ecNumber>
    </recommendedName>
</protein>
<evidence type="ECO:0000313" key="19">
    <source>
        <dbReference type="EMBL" id="EJX02993.1"/>
    </source>
</evidence>
<keyword evidence="14" id="KW-0464">Manganese</keyword>
<dbReference type="HAMAP" id="MF_00179">
    <property type="entry name" value="RibA"/>
    <property type="match status" value="1"/>
</dbReference>
<comment type="cofactor">
    <cofactor evidence="1">
        <name>Mn(2+)</name>
        <dbReference type="ChEBI" id="CHEBI:29035"/>
    </cofactor>
</comment>
<reference evidence="19" key="1">
    <citation type="journal article" date="2012" name="PLoS ONE">
        <title>Gene sets for utilization of primary and secondary nutrition supplies in the distal gut of endangered iberian lynx.</title>
        <authorList>
            <person name="Alcaide M."/>
            <person name="Messina E."/>
            <person name="Richter M."/>
            <person name="Bargiela R."/>
            <person name="Peplies J."/>
            <person name="Huws S.A."/>
            <person name="Newbold C.J."/>
            <person name="Golyshin P.N."/>
            <person name="Simon M.A."/>
            <person name="Lopez G."/>
            <person name="Yakimov M.M."/>
            <person name="Ferrer M."/>
        </authorList>
    </citation>
    <scope>NUCLEOTIDE SEQUENCE</scope>
</reference>
<evidence type="ECO:0000256" key="1">
    <source>
        <dbReference type="ARBA" id="ARBA00001936"/>
    </source>
</evidence>
<dbReference type="NCBIfam" id="NF001591">
    <property type="entry name" value="PRK00393.1"/>
    <property type="match status" value="1"/>
</dbReference>
<evidence type="ECO:0000256" key="12">
    <source>
        <dbReference type="ARBA" id="ARBA00022842"/>
    </source>
</evidence>
<evidence type="ECO:0000256" key="5">
    <source>
        <dbReference type="ARBA" id="ARBA00005520"/>
    </source>
</evidence>
<evidence type="ECO:0000259" key="18">
    <source>
        <dbReference type="Pfam" id="PF00925"/>
    </source>
</evidence>
<dbReference type="PIRSF" id="PIRSF001259">
    <property type="entry name" value="RibA"/>
    <property type="match status" value="1"/>
</dbReference>
<dbReference type="InterPro" id="IPR000926">
    <property type="entry name" value="RibA"/>
</dbReference>
<feature type="domain" description="GTP cyclohydrolase II" evidence="18">
    <location>
        <begin position="213"/>
        <end position="376"/>
    </location>
</feature>
<dbReference type="Pfam" id="PF00925">
    <property type="entry name" value="GTP_cyclohydro2"/>
    <property type="match status" value="1"/>
</dbReference>
<keyword evidence="16" id="KW-0511">Multifunctional enzyme</keyword>
<comment type="cofactor">
    <cofactor evidence="3">
        <name>Zn(2+)</name>
        <dbReference type="ChEBI" id="CHEBI:29105"/>
    </cofactor>
</comment>
<evidence type="ECO:0000256" key="13">
    <source>
        <dbReference type="ARBA" id="ARBA00023134"/>
    </source>
</evidence>
<dbReference type="GO" id="GO:0005829">
    <property type="term" value="C:cytosol"/>
    <property type="evidence" value="ECO:0007669"/>
    <property type="project" value="TreeGrafter"/>
</dbReference>
<dbReference type="NCBIfam" id="TIGR00506">
    <property type="entry name" value="ribB"/>
    <property type="match status" value="1"/>
</dbReference>
<dbReference type="GO" id="GO:0005525">
    <property type="term" value="F:GTP binding"/>
    <property type="evidence" value="ECO:0007669"/>
    <property type="project" value="UniProtKB-KW"/>
</dbReference>
<evidence type="ECO:0000256" key="17">
    <source>
        <dbReference type="ARBA" id="ARBA00049295"/>
    </source>
</evidence>
<comment type="cofactor">
    <cofactor evidence="2">
        <name>Mg(2+)</name>
        <dbReference type="ChEBI" id="CHEBI:18420"/>
    </cofactor>
</comment>
<dbReference type="CDD" id="cd00641">
    <property type="entry name" value="GTP_cyclohydro2"/>
    <property type="match status" value="1"/>
</dbReference>
<dbReference type="NCBIfam" id="TIGR00505">
    <property type="entry name" value="ribA"/>
    <property type="match status" value="1"/>
</dbReference>
<name>J9GLE0_9ZZZZ</name>
<dbReference type="SUPFAM" id="SSF55821">
    <property type="entry name" value="YrdC/RibB"/>
    <property type="match status" value="1"/>
</dbReference>
<dbReference type="SUPFAM" id="SSF142695">
    <property type="entry name" value="RibA-like"/>
    <property type="match status" value="1"/>
</dbReference>
<dbReference type="GO" id="GO:0009231">
    <property type="term" value="P:riboflavin biosynthetic process"/>
    <property type="evidence" value="ECO:0007669"/>
    <property type="project" value="UniProtKB-UniPathway"/>
</dbReference>
<evidence type="ECO:0000256" key="16">
    <source>
        <dbReference type="ARBA" id="ARBA00023268"/>
    </source>
</evidence>
<dbReference type="PANTHER" id="PTHR21327">
    <property type="entry name" value="GTP CYCLOHYDROLASE II-RELATED"/>
    <property type="match status" value="1"/>
</dbReference>
<evidence type="ECO:0000256" key="10">
    <source>
        <dbReference type="ARBA" id="ARBA00022801"/>
    </source>
</evidence>
<keyword evidence="8" id="KW-0479">Metal-binding</keyword>
<evidence type="ECO:0000256" key="8">
    <source>
        <dbReference type="ARBA" id="ARBA00022723"/>
    </source>
</evidence>
<keyword evidence="13" id="KW-0342">GTP-binding</keyword>
<dbReference type="HAMAP" id="MF_00180">
    <property type="entry name" value="RibB"/>
    <property type="match status" value="1"/>
</dbReference>
<keyword evidence="15" id="KW-0456">Lyase</keyword>
<dbReference type="NCBIfam" id="NF006803">
    <property type="entry name" value="PRK09311.1"/>
    <property type="match status" value="1"/>
</dbReference>
<dbReference type="FunFam" id="3.40.50.10990:FF:000001">
    <property type="entry name" value="Riboflavin biosynthesis protein RibBA"/>
    <property type="match status" value="1"/>
</dbReference>
<comment type="pathway">
    <text evidence="4">Cofactor biosynthesis; riboflavin biosynthesis; 5-amino-6-(D-ribitylamino)uracil from GTP: step 1/4.</text>
</comment>
<dbReference type="PANTHER" id="PTHR21327:SF18">
    <property type="entry name" value="3,4-DIHYDROXY-2-BUTANONE 4-PHOSPHATE SYNTHASE"/>
    <property type="match status" value="1"/>
</dbReference>
<evidence type="ECO:0000256" key="14">
    <source>
        <dbReference type="ARBA" id="ARBA00023211"/>
    </source>
</evidence>
<dbReference type="Pfam" id="PF00926">
    <property type="entry name" value="DHBP_synthase"/>
    <property type="match status" value="1"/>
</dbReference>
<dbReference type="GO" id="GO:0046872">
    <property type="term" value="F:metal ion binding"/>
    <property type="evidence" value="ECO:0007669"/>
    <property type="project" value="UniProtKB-KW"/>
</dbReference>
<dbReference type="Gene3D" id="3.90.870.10">
    <property type="entry name" value="DHBP synthase"/>
    <property type="match status" value="1"/>
</dbReference>
<dbReference type="GO" id="GO:0003935">
    <property type="term" value="F:GTP cyclohydrolase II activity"/>
    <property type="evidence" value="ECO:0007669"/>
    <property type="project" value="UniProtKB-EC"/>
</dbReference>
<dbReference type="EMBL" id="AMCI01002334">
    <property type="protein sequence ID" value="EJX02993.1"/>
    <property type="molecule type" value="Genomic_DNA"/>
</dbReference>